<accession>A0A177CNA7</accession>
<keyword evidence="1" id="KW-0812">Transmembrane</keyword>
<evidence type="ECO:0000313" key="4">
    <source>
        <dbReference type="Proteomes" id="UP000077069"/>
    </source>
</evidence>
<evidence type="ECO:0000313" key="3">
    <source>
        <dbReference type="EMBL" id="OAG08388.1"/>
    </source>
</evidence>
<dbReference type="AlphaFoldDB" id="A0A177CNA7"/>
<feature type="domain" description="Rhodopsin" evidence="2">
    <location>
        <begin position="5"/>
        <end position="58"/>
    </location>
</feature>
<proteinExistence type="predicted"/>
<keyword evidence="1" id="KW-1133">Transmembrane helix</keyword>
<dbReference type="GeneID" id="28766169"/>
<sequence>MSVAGLESLAAAISVVHIALVKEFKTSREDPTFALLYVGVWTLIELNIAIIFASLPPCL</sequence>
<name>A0A177CNA7_9PLEO</name>
<dbReference type="EMBL" id="KV441550">
    <property type="protein sequence ID" value="OAG08388.1"/>
    <property type="molecule type" value="Genomic_DNA"/>
</dbReference>
<dbReference type="RefSeq" id="XP_018038753.1">
    <property type="nucleotide sequence ID" value="XM_018182683.1"/>
</dbReference>
<evidence type="ECO:0000256" key="1">
    <source>
        <dbReference type="SAM" id="Phobius"/>
    </source>
</evidence>
<dbReference type="Proteomes" id="UP000077069">
    <property type="component" value="Unassembled WGS sequence"/>
</dbReference>
<protein>
    <recommendedName>
        <fullName evidence="2">Rhodopsin domain-containing protein</fullName>
    </recommendedName>
</protein>
<gene>
    <name evidence="3" type="ORF">CC84DRAFT_1214889</name>
</gene>
<feature type="transmembrane region" description="Helical" evidence="1">
    <location>
        <begin position="34"/>
        <end position="55"/>
    </location>
</feature>
<dbReference type="OrthoDB" id="3934549at2759"/>
<evidence type="ECO:0000259" key="2">
    <source>
        <dbReference type="Pfam" id="PF20684"/>
    </source>
</evidence>
<organism evidence="3 4">
    <name type="scientific">Paraphaeosphaeria sporulosa</name>
    <dbReference type="NCBI Taxonomy" id="1460663"/>
    <lineage>
        <taxon>Eukaryota</taxon>
        <taxon>Fungi</taxon>
        <taxon>Dikarya</taxon>
        <taxon>Ascomycota</taxon>
        <taxon>Pezizomycotina</taxon>
        <taxon>Dothideomycetes</taxon>
        <taxon>Pleosporomycetidae</taxon>
        <taxon>Pleosporales</taxon>
        <taxon>Massarineae</taxon>
        <taxon>Didymosphaeriaceae</taxon>
        <taxon>Paraphaeosphaeria</taxon>
    </lineage>
</organism>
<dbReference type="Pfam" id="PF20684">
    <property type="entry name" value="Fung_rhodopsin"/>
    <property type="match status" value="1"/>
</dbReference>
<dbReference type="InterPro" id="IPR049326">
    <property type="entry name" value="Rhodopsin_dom_fungi"/>
</dbReference>
<keyword evidence="1" id="KW-0472">Membrane</keyword>
<dbReference type="InParanoid" id="A0A177CNA7"/>
<reference evidence="3 4" key="1">
    <citation type="submission" date="2016-05" db="EMBL/GenBank/DDBJ databases">
        <title>Comparative analysis of secretome profiles of manganese(II)-oxidizing ascomycete fungi.</title>
        <authorList>
            <consortium name="DOE Joint Genome Institute"/>
            <person name="Zeiner C.A."/>
            <person name="Purvine S.O."/>
            <person name="Zink E.M."/>
            <person name="Wu S."/>
            <person name="Pasa-Tolic L."/>
            <person name="Chaput D.L."/>
            <person name="Haridas S."/>
            <person name="Grigoriev I.V."/>
            <person name="Santelli C.M."/>
            <person name="Hansel C.M."/>
        </authorList>
    </citation>
    <scope>NUCLEOTIDE SEQUENCE [LARGE SCALE GENOMIC DNA]</scope>
    <source>
        <strain evidence="3 4">AP3s5-JAC2a</strain>
    </source>
</reference>
<keyword evidence="4" id="KW-1185">Reference proteome</keyword>